<sequence length="173" mass="20121">MLLPIWLLVFLFAGGIYTTPVAPNYIDCRNEHHKMLRCAKEVGFKPDWYAPNFEQYVPKLEDWLVCVGTVVCPMSVNRMDEIQLKYKVKLLLSTHDFSDCFSQENFSKFAACPVAPDCESESFQFCMVSVMESLPTCSRAIVEAYSSTIQERIRICKLREERELWRNITQLRS</sequence>
<keyword evidence="1" id="KW-0732">Signal</keyword>
<dbReference type="AlphaFoldDB" id="A0A6A5GM79"/>
<dbReference type="Proteomes" id="UP000483820">
    <property type="component" value="Chromosome IV"/>
</dbReference>
<accession>A0A6A5GM79</accession>
<gene>
    <name evidence="2" type="ORF">GCK72_012903</name>
</gene>
<feature type="signal peptide" evidence="1">
    <location>
        <begin position="1"/>
        <end position="18"/>
    </location>
</feature>
<dbReference type="CTD" id="78775647"/>
<evidence type="ECO:0000256" key="1">
    <source>
        <dbReference type="SAM" id="SignalP"/>
    </source>
</evidence>
<reference evidence="2 3" key="1">
    <citation type="submission" date="2019-12" db="EMBL/GenBank/DDBJ databases">
        <title>Chromosome-level assembly of the Caenorhabditis remanei genome.</title>
        <authorList>
            <person name="Teterina A.A."/>
            <person name="Willis J.H."/>
            <person name="Phillips P.C."/>
        </authorList>
    </citation>
    <scope>NUCLEOTIDE SEQUENCE [LARGE SCALE GENOMIC DNA]</scope>
    <source>
        <strain evidence="2 3">PX506</strain>
        <tissue evidence="2">Whole organism</tissue>
    </source>
</reference>
<dbReference type="RefSeq" id="XP_053584257.1">
    <property type="nucleotide sequence ID" value="XM_053729485.1"/>
</dbReference>
<proteinExistence type="predicted"/>
<protein>
    <recommendedName>
        <fullName evidence="4">DUF19 domain-containing protein</fullName>
    </recommendedName>
</protein>
<evidence type="ECO:0000313" key="2">
    <source>
        <dbReference type="EMBL" id="KAF1756450.1"/>
    </source>
</evidence>
<evidence type="ECO:0008006" key="4">
    <source>
        <dbReference type="Google" id="ProtNLM"/>
    </source>
</evidence>
<name>A0A6A5GM79_CAERE</name>
<evidence type="ECO:0000313" key="3">
    <source>
        <dbReference type="Proteomes" id="UP000483820"/>
    </source>
</evidence>
<dbReference type="KEGG" id="crq:GCK72_012903"/>
<comment type="caution">
    <text evidence="2">The sequence shown here is derived from an EMBL/GenBank/DDBJ whole genome shotgun (WGS) entry which is preliminary data.</text>
</comment>
<feature type="chain" id="PRO_5025624156" description="DUF19 domain-containing protein" evidence="1">
    <location>
        <begin position="19"/>
        <end position="173"/>
    </location>
</feature>
<organism evidence="2 3">
    <name type="scientific">Caenorhabditis remanei</name>
    <name type="common">Caenorhabditis vulgaris</name>
    <dbReference type="NCBI Taxonomy" id="31234"/>
    <lineage>
        <taxon>Eukaryota</taxon>
        <taxon>Metazoa</taxon>
        <taxon>Ecdysozoa</taxon>
        <taxon>Nematoda</taxon>
        <taxon>Chromadorea</taxon>
        <taxon>Rhabditida</taxon>
        <taxon>Rhabditina</taxon>
        <taxon>Rhabditomorpha</taxon>
        <taxon>Rhabditoidea</taxon>
        <taxon>Rhabditidae</taxon>
        <taxon>Peloderinae</taxon>
        <taxon>Caenorhabditis</taxon>
    </lineage>
</organism>
<dbReference type="EMBL" id="WUAV01000004">
    <property type="protein sequence ID" value="KAF1756450.1"/>
    <property type="molecule type" value="Genomic_DNA"/>
</dbReference>
<dbReference type="GeneID" id="78775647"/>